<sequence>MSILLTGDQNGASIDFGQFLVEHLCQPLWLQNMILFLCRNGEKVKYLTSRCGVSDENIYLWIKHYSKDKQTNASQDKYLKLKRIIKKFKKGNPIIET</sequence>
<dbReference type="KEGG" id="lng:BSQ50_08875"/>
<evidence type="ECO:0000313" key="2">
    <source>
        <dbReference type="Proteomes" id="UP000324497"/>
    </source>
</evidence>
<dbReference type="AlphaFoldDB" id="A0A3Q8CZR9"/>
<dbReference type="EMBL" id="CP018180">
    <property type="protein sequence ID" value="AUJ32636.1"/>
    <property type="molecule type" value="Genomic_DNA"/>
</dbReference>
<organism evidence="1 2">
    <name type="scientific">Liquorilactobacillus nagelii</name>
    <dbReference type="NCBI Taxonomy" id="82688"/>
    <lineage>
        <taxon>Bacteria</taxon>
        <taxon>Bacillati</taxon>
        <taxon>Bacillota</taxon>
        <taxon>Bacilli</taxon>
        <taxon>Lactobacillales</taxon>
        <taxon>Lactobacillaceae</taxon>
        <taxon>Liquorilactobacillus</taxon>
    </lineage>
</organism>
<accession>A0A3Q8CZR9</accession>
<dbReference type="Proteomes" id="UP000324497">
    <property type="component" value="Chromosome"/>
</dbReference>
<proteinExistence type="predicted"/>
<gene>
    <name evidence="1" type="ORF">BSQ50_08875</name>
</gene>
<reference evidence="1 2" key="1">
    <citation type="submission" date="2016-11" db="EMBL/GenBank/DDBJ databases">
        <title>Interaction between Lactobacillus species and yeast in water kefir.</title>
        <authorList>
            <person name="Behr J."/>
            <person name="Xu D."/>
            <person name="Vogel R.F."/>
        </authorList>
    </citation>
    <scope>NUCLEOTIDE SEQUENCE [LARGE SCALE GENOMIC DNA]</scope>
    <source>
        <strain evidence="1 2">TMW 1.1827</strain>
    </source>
</reference>
<name>A0A3Q8CZR9_9LACO</name>
<evidence type="ECO:0000313" key="1">
    <source>
        <dbReference type="EMBL" id="AUJ32636.1"/>
    </source>
</evidence>
<keyword evidence="2" id="KW-1185">Reference proteome</keyword>
<protein>
    <submittedName>
        <fullName evidence="1">Uncharacterized protein</fullName>
    </submittedName>
</protein>